<evidence type="ECO:0000313" key="2">
    <source>
        <dbReference type="Proteomes" id="UP001163321"/>
    </source>
</evidence>
<sequence>MNEADHLASGVSLVERNRNNVEIIKTAIEDKPYTFVEIHSALTLSNTPIFWSEEELSWLKGSYITQQIQDRKAAIRKYYDLIMYSGSVVCEILAGPFQLGV</sequence>
<comment type="caution">
    <text evidence="1">The sequence shown here is derived from an EMBL/GenBank/DDBJ whole genome shotgun (WGS) entry which is preliminary data.</text>
</comment>
<organism evidence="1 2">
    <name type="scientific">Peronosclerospora sorghi</name>
    <dbReference type="NCBI Taxonomy" id="230839"/>
    <lineage>
        <taxon>Eukaryota</taxon>
        <taxon>Sar</taxon>
        <taxon>Stramenopiles</taxon>
        <taxon>Oomycota</taxon>
        <taxon>Peronosporomycetes</taxon>
        <taxon>Peronosporales</taxon>
        <taxon>Peronosporaceae</taxon>
        <taxon>Peronosclerospora</taxon>
    </lineage>
</organism>
<name>A0ACC0WLQ3_9STRA</name>
<keyword evidence="2" id="KW-1185">Reference proteome</keyword>
<proteinExistence type="predicted"/>
<gene>
    <name evidence="1" type="ORF">PsorP6_017412</name>
</gene>
<evidence type="ECO:0000313" key="1">
    <source>
        <dbReference type="EMBL" id="KAI9919810.1"/>
    </source>
</evidence>
<dbReference type="Proteomes" id="UP001163321">
    <property type="component" value="Chromosome 11"/>
</dbReference>
<dbReference type="EMBL" id="CM047590">
    <property type="protein sequence ID" value="KAI9919810.1"/>
    <property type="molecule type" value="Genomic_DNA"/>
</dbReference>
<reference evidence="1 2" key="1">
    <citation type="journal article" date="2022" name="bioRxiv">
        <title>The genome of the oomycete Peronosclerospora sorghi, a cosmopolitan pathogen of maize and sorghum, is inflated with dispersed pseudogenes.</title>
        <authorList>
            <person name="Fletcher K."/>
            <person name="Martin F."/>
            <person name="Isakeit T."/>
            <person name="Cavanaugh K."/>
            <person name="Magill C."/>
            <person name="Michelmore R."/>
        </authorList>
    </citation>
    <scope>NUCLEOTIDE SEQUENCE [LARGE SCALE GENOMIC DNA]</scope>
    <source>
        <strain evidence="1">P6</strain>
    </source>
</reference>
<accession>A0ACC0WLQ3</accession>
<protein>
    <submittedName>
        <fullName evidence="1">Uncharacterized protein</fullName>
    </submittedName>
</protein>